<name>A0A7X2LWY4_9BACI</name>
<dbReference type="OrthoDB" id="2216921at2"/>
<dbReference type="EMBL" id="WKKI01000009">
    <property type="protein sequence ID" value="MRX71975.1"/>
    <property type="molecule type" value="Genomic_DNA"/>
</dbReference>
<dbReference type="AlphaFoldDB" id="A0A7X2LWY4"/>
<reference evidence="1 2" key="1">
    <citation type="submission" date="2019-11" db="EMBL/GenBank/DDBJ databases">
        <title>Bacillus lacus genome.</title>
        <authorList>
            <person name="Allen C.J."/>
            <person name="Newman J.D."/>
        </authorList>
    </citation>
    <scope>NUCLEOTIDE SEQUENCE [LARGE SCALE GENOMIC DNA]</scope>
    <source>
        <strain evidence="1 2">KCTC 33946</strain>
    </source>
</reference>
<keyword evidence="2" id="KW-1185">Reference proteome</keyword>
<gene>
    <name evidence="1" type="ORF">GJU40_07295</name>
</gene>
<evidence type="ECO:0000313" key="1">
    <source>
        <dbReference type="EMBL" id="MRX71975.1"/>
    </source>
</evidence>
<dbReference type="Pfam" id="PF12686">
    <property type="entry name" value="DUF3800"/>
    <property type="match status" value="1"/>
</dbReference>
<dbReference type="InterPro" id="IPR024524">
    <property type="entry name" value="DUF3800"/>
</dbReference>
<evidence type="ECO:0000313" key="2">
    <source>
        <dbReference type="Proteomes" id="UP000448867"/>
    </source>
</evidence>
<dbReference type="Proteomes" id="UP000448867">
    <property type="component" value="Unassembled WGS sequence"/>
</dbReference>
<sequence length="382" mass="44404">MEIYFDESGNTGSIKTSNDRLNYDNQRHFALCGIVFENKKEKEIMQKKYMTLLEDFNIEGELKGSTLLTRDYNKLLSRFIDEILDEKHFKINIYDKKFYLLSRMLIALSGYEFKEEYPLEFYQLVSSLVTENDDILLNYCLLEGSITHENLMAFLEFLKDYSYRNQYNLNLSFMAAAILREGFIEDVLDVLKGISIYQGTRSANLVNLSTLAEFIFSLKNESTSPLTNSLLHLTHDKIDGLSDVFSHELSAFGINLTFADSNESLPIQIADNVASMFYKVINQMVNIFENKNEWQQSSGWMLELTSKLINSVGLDNIKFTLPIQNWAVALTVKEMFDPSYKEENRNNMHFNSYYIYYLSKINDEIKKSPAFTSDNIMNIMKK</sequence>
<dbReference type="RefSeq" id="WP_154307117.1">
    <property type="nucleotide sequence ID" value="NZ_WKKI01000009.1"/>
</dbReference>
<organism evidence="1 2">
    <name type="scientific">Metabacillus lacus</name>
    <dbReference type="NCBI Taxonomy" id="1983721"/>
    <lineage>
        <taxon>Bacteria</taxon>
        <taxon>Bacillati</taxon>
        <taxon>Bacillota</taxon>
        <taxon>Bacilli</taxon>
        <taxon>Bacillales</taxon>
        <taxon>Bacillaceae</taxon>
        <taxon>Metabacillus</taxon>
    </lineage>
</organism>
<accession>A0A7X2LWY4</accession>
<proteinExistence type="predicted"/>
<comment type="caution">
    <text evidence="1">The sequence shown here is derived from an EMBL/GenBank/DDBJ whole genome shotgun (WGS) entry which is preliminary data.</text>
</comment>
<protein>
    <submittedName>
        <fullName evidence="1">DUF3800 domain-containing protein</fullName>
    </submittedName>
</protein>